<organism evidence="2 3">
    <name type="scientific">Pseudoramibacter alactolyticus ATCC 23263</name>
    <dbReference type="NCBI Taxonomy" id="887929"/>
    <lineage>
        <taxon>Bacteria</taxon>
        <taxon>Bacillati</taxon>
        <taxon>Bacillota</taxon>
        <taxon>Clostridia</taxon>
        <taxon>Eubacteriales</taxon>
        <taxon>Eubacteriaceae</taxon>
        <taxon>Pseudoramibacter</taxon>
    </lineage>
</organism>
<dbReference type="RefSeq" id="WP_006597970.1">
    <property type="nucleotide sequence ID" value="NZ_GL622359.1"/>
</dbReference>
<reference evidence="2 3" key="1">
    <citation type="submission" date="2010-12" db="EMBL/GenBank/DDBJ databases">
        <authorList>
            <person name="Muzny D."/>
            <person name="Qin X."/>
            <person name="Deng J."/>
            <person name="Jiang H."/>
            <person name="Liu Y."/>
            <person name="Qu J."/>
            <person name="Song X.-Z."/>
            <person name="Zhang L."/>
            <person name="Thornton R."/>
            <person name="Coyle M."/>
            <person name="Francisco L."/>
            <person name="Jackson L."/>
            <person name="Javaid M."/>
            <person name="Korchina V."/>
            <person name="Kovar C."/>
            <person name="Mata R."/>
            <person name="Mathew T."/>
            <person name="Ngo R."/>
            <person name="Nguyen L."/>
            <person name="Nguyen N."/>
            <person name="Okwuonu G."/>
            <person name="Ongeri F."/>
            <person name="Pham C."/>
            <person name="Simmons D."/>
            <person name="Wilczek-Boney K."/>
            <person name="Hale W."/>
            <person name="Jakkamsetti A."/>
            <person name="Pham P."/>
            <person name="Ruth R."/>
            <person name="San Lucas F."/>
            <person name="Warren J."/>
            <person name="Zhang J."/>
            <person name="Zhao Z."/>
            <person name="Zhou C."/>
            <person name="Zhu D."/>
            <person name="Lee S."/>
            <person name="Bess C."/>
            <person name="Blankenburg K."/>
            <person name="Forbes L."/>
            <person name="Fu Q."/>
            <person name="Gubbala S."/>
            <person name="Hirani K."/>
            <person name="Jayaseelan J.C."/>
            <person name="Lara F."/>
            <person name="Munidasa M."/>
            <person name="Palculict T."/>
            <person name="Patil S."/>
            <person name="Pu L.-L."/>
            <person name="Saada N."/>
            <person name="Tang L."/>
            <person name="Weissenberger G."/>
            <person name="Zhu Y."/>
            <person name="Hemphill L."/>
            <person name="Shang Y."/>
            <person name="Youmans B."/>
            <person name="Ayvaz T."/>
            <person name="Ross M."/>
            <person name="Santibanez J."/>
            <person name="Aqrawi P."/>
            <person name="Gross S."/>
            <person name="Joshi V."/>
            <person name="Fowler G."/>
            <person name="Nazareth L."/>
            <person name="Reid J."/>
            <person name="Worley K."/>
            <person name="Petrosino J."/>
            <person name="Highlander S."/>
            <person name="Gibbs R."/>
        </authorList>
    </citation>
    <scope>NUCLEOTIDE SEQUENCE [LARGE SCALE GENOMIC DNA]</scope>
    <source>
        <strain evidence="2 3">ATCC 23263</strain>
    </source>
</reference>
<dbReference type="InterPro" id="IPR000835">
    <property type="entry name" value="HTH_MarR-typ"/>
</dbReference>
<dbReference type="GO" id="GO:0003700">
    <property type="term" value="F:DNA-binding transcription factor activity"/>
    <property type="evidence" value="ECO:0007669"/>
    <property type="project" value="InterPro"/>
</dbReference>
<dbReference type="AlphaFoldDB" id="E6MEW8"/>
<protein>
    <recommendedName>
        <fullName evidence="1">HTH marR-type domain-containing protein</fullName>
    </recommendedName>
</protein>
<dbReference type="eggNOG" id="ENOG50326W4">
    <property type="taxonomic scope" value="Bacteria"/>
</dbReference>
<evidence type="ECO:0000313" key="2">
    <source>
        <dbReference type="EMBL" id="EFV02318.1"/>
    </source>
</evidence>
<dbReference type="Proteomes" id="UP000004754">
    <property type="component" value="Unassembled WGS sequence"/>
</dbReference>
<comment type="caution">
    <text evidence="2">The sequence shown here is derived from an EMBL/GenBank/DDBJ whole genome shotgun (WGS) entry which is preliminary data.</text>
</comment>
<dbReference type="PROSITE" id="PS50995">
    <property type="entry name" value="HTH_MARR_2"/>
    <property type="match status" value="1"/>
</dbReference>
<keyword evidence="3" id="KW-1185">Reference proteome</keyword>
<accession>E6MEW8</accession>
<dbReference type="OrthoDB" id="1778722at2"/>
<dbReference type="STRING" id="887929.HMP0721_0551"/>
<sequence length="169" mass="19788">MDHQSIVDLTNLSNELMYRRFLVNNDEVRQFFYELTVPEYIALNLIIENEANDPIYGGKTYLSDLAERLQRPMRTISSIARNLRDKGFVIWSHDGDGEQGTYVMITEEGRSIEEKHQQVTKEFYGRVIEKFGRQNMMELLNLMKQLDTVMTVELENSKQEENGDGERTI</sequence>
<dbReference type="EMBL" id="AEQN01000010">
    <property type="protein sequence ID" value="EFV02318.1"/>
    <property type="molecule type" value="Genomic_DNA"/>
</dbReference>
<evidence type="ECO:0000313" key="3">
    <source>
        <dbReference type="Proteomes" id="UP000004754"/>
    </source>
</evidence>
<proteinExistence type="predicted"/>
<dbReference type="InterPro" id="IPR036390">
    <property type="entry name" value="WH_DNA-bd_sf"/>
</dbReference>
<dbReference type="SUPFAM" id="SSF46785">
    <property type="entry name" value="Winged helix' DNA-binding domain"/>
    <property type="match status" value="1"/>
</dbReference>
<dbReference type="InterPro" id="IPR036388">
    <property type="entry name" value="WH-like_DNA-bd_sf"/>
</dbReference>
<dbReference type="HOGENOM" id="CLU_1577153_0_0_9"/>
<gene>
    <name evidence="2" type="ORF">HMP0721_0551</name>
</gene>
<name>E6MEW8_9FIRM</name>
<feature type="domain" description="HTH marR-type" evidence="1">
    <location>
        <begin position="13"/>
        <end position="148"/>
    </location>
</feature>
<dbReference type="SMART" id="SM00347">
    <property type="entry name" value="HTH_MARR"/>
    <property type="match status" value="1"/>
</dbReference>
<evidence type="ECO:0000259" key="1">
    <source>
        <dbReference type="PROSITE" id="PS50995"/>
    </source>
</evidence>
<dbReference type="Gene3D" id="1.10.10.10">
    <property type="entry name" value="Winged helix-like DNA-binding domain superfamily/Winged helix DNA-binding domain"/>
    <property type="match status" value="1"/>
</dbReference>